<dbReference type="InterPro" id="IPR014001">
    <property type="entry name" value="Helicase_ATP-bd"/>
</dbReference>
<dbReference type="PANTHER" id="PTHR11274">
    <property type="entry name" value="RAD25/XP-B DNA REPAIR HELICASE"/>
    <property type="match status" value="1"/>
</dbReference>
<evidence type="ECO:0000313" key="7">
    <source>
        <dbReference type="EMBL" id="RZU30367.1"/>
    </source>
</evidence>
<accession>A0A4Q7Y0T4</accession>
<dbReference type="OrthoDB" id="9804145at2"/>
<dbReference type="PANTHER" id="PTHR11274:SF0">
    <property type="entry name" value="GENERAL TRANSCRIPTION AND DNA REPAIR FACTOR IIH HELICASE SUBUNIT XPB"/>
    <property type="match status" value="1"/>
</dbReference>
<evidence type="ECO:0000256" key="2">
    <source>
        <dbReference type="ARBA" id="ARBA00022801"/>
    </source>
</evidence>
<evidence type="ECO:0000256" key="4">
    <source>
        <dbReference type="ARBA" id="ARBA00022840"/>
    </source>
</evidence>
<organism evidence="7 8">
    <name type="scientific">Edaphobacter modestus</name>
    <dbReference type="NCBI Taxonomy" id="388466"/>
    <lineage>
        <taxon>Bacteria</taxon>
        <taxon>Pseudomonadati</taxon>
        <taxon>Acidobacteriota</taxon>
        <taxon>Terriglobia</taxon>
        <taxon>Terriglobales</taxon>
        <taxon>Acidobacteriaceae</taxon>
        <taxon>Edaphobacter</taxon>
    </lineage>
</organism>
<dbReference type="PROSITE" id="PS51192">
    <property type="entry name" value="HELICASE_ATP_BIND_1"/>
    <property type="match status" value="1"/>
</dbReference>
<dbReference type="CDD" id="cd09179">
    <property type="entry name" value="PLDc_N_DEXD_a"/>
    <property type="match status" value="1"/>
</dbReference>
<keyword evidence="1" id="KW-0547">Nucleotide-binding</keyword>
<gene>
    <name evidence="7" type="ORF">BDD14_6155</name>
</gene>
<dbReference type="InterPro" id="IPR001650">
    <property type="entry name" value="Helicase_C-like"/>
</dbReference>
<keyword evidence="2" id="KW-0378">Hydrolase</keyword>
<dbReference type="Proteomes" id="UP000292958">
    <property type="component" value="Unassembled WGS sequence"/>
</dbReference>
<keyword evidence="4" id="KW-0067">ATP-binding</keyword>
<reference evidence="7 8" key="1">
    <citation type="submission" date="2019-02" db="EMBL/GenBank/DDBJ databases">
        <title>Genomic Encyclopedia of Archaeal and Bacterial Type Strains, Phase II (KMG-II): from individual species to whole genera.</title>
        <authorList>
            <person name="Goeker M."/>
        </authorList>
    </citation>
    <scope>NUCLEOTIDE SEQUENCE [LARGE SCALE GENOMIC DNA]</scope>
    <source>
        <strain evidence="7 8">DSM 18101</strain>
    </source>
</reference>
<dbReference type="Pfam" id="PF04851">
    <property type="entry name" value="ResIII"/>
    <property type="match status" value="1"/>
</dbReference>
<feature type="domain" description="Helicase ATP-binding" evidence="5">
    <location>
        <begin position="271"/>
        <end position="438"/>
    </location>
</feature>
<dbReference type="Pfam" id="PF00271">
    <property type="entry name" value="Helicase_C"/>
    <property type="match status" value="1"/>
</dbReference>
<evidence type="ECO:0000259" key="6">
    <source>
        <dbReference type="PROSITE" id="PS51194"/>
    </source>
</evidence>
<dbReference type="SMART" id="SM00490">
    <property type="entry name" value="HELICc"/>
    <property type="match status" value="1"/>
</dbReference>
<dbReference type="InterPro" id="IPR027417">
    <property type="entry name" value="P-loop_NTPase"/>
</dbReference>
<dbReference type="GO" id="GO:0005524">
    <property type="term" value="F:ATP binding"/>
    <property type="evidence" value="ECO:0007669"/>
    <property type="project" value="UniProtKB-KW"/>
</dbReference>
<evidence type="ECO:0000256" key="1">
    <source>
        <dbReference type="ARBA" id="ARBA00022741"/>
    </source>
</evidence>
<dbReference type="CDD" id="cd17926">
    <property type="entry name" value="DEXHc_RE"/>
    <property type="match status" value="1"/>
</dbReference>
<dbReference type="InterPro" id="IPR050615">
    <property type="entry name" value="ATP-dep_DNA_Helicase"/>
</dbReference>
<evidence type="ECO:0000259" key="5">
    <source>
        <dbReference type="PROSITE" id="PS51192"/>
    </source>
</evidence>
<dbReference type="InterPro" id="IPR006935">
    <property type="entry name" value="Helicase/UvrB_N"/>
</dbReference>
<name>A0A4Q7Y0T4_9BACT</name>
<dbReference type="GO" id="GO:0016787">
    <property type="term" value="F:hydrolase activity"/>
    <property type="evidence" value="ECO:0007669"/>
    <property type="project" value="UniProtKB-KW"/>
</dbReference>
<dbReference type="AlphaFoldDB" id="A0A4Q7Y0T4"/>
<dbReference type="SMART" id="SM00487">
    <property type="entry name" value="DEXDc"/>
    <property type="match status" value="1"/>
</dbReference>
<dbReference type="GO" id="GO:0003677">
    <property type="term" value="F:DNA binding"/>
    <property type="evidence" value="ECO:0007669"/>
    <property type="project" value="InterPro"/>
</dbReference>
<evidence type="ECO:0000256" key="3">
    <source>
        <dbReference type="ARBA" id="ARBA00022806"/>
    </source>
</evidence>
<dbReference type="EMBL" id="SHKW01000006">
    <property type="protein sequence ID" value="RZU30367.1"/>
    <property type="molecule type" value="Genomic_DNA"/>
</dbReference>
<evidence type="ECO:0000313" key="8">
    <source>
        <dbReference type="Proteomes" id="UP000292958"/>
    </source>
</evidence>
<proteinExistence type="predicted"/>
<comment type="caution">
    <text evidence="7">The sequence shown here is derived from an EMBL/GenBank/DDBJ whole genome shotgun (WGS) entry which is preliminary data.</text>
</comment>
<protein>
    <submittedName>
        <fullName evidence="7">Superfamily II DNA or RNA helicase</fullName>
    </submittedName>
</protein>
<keyword evidence="8" id="KW-1185">Reference proteome</keyword>
<dbReference type="SUPFAM" id="SSF52540">
    <property type="entry name" value="P-loop containing nucleoside triphosphate hydrolases"/>
    <property type="match status" value="1"/>
</dbReference>
<keyword evidence="3 7" id="KW-0347">Helicase</keyword>
<feature type="domain" description="Helicase C-terminal" evidence="6">
    <location>
        <begin position="520"/>
        <end position="665"/>
    </location>
</feature>
<dbReference type="Gene3D" id="3.40.50.300">
    <property type="entry name" value="P-loop containing nucleotide triphosphate hydrolases"/>
    <property type="match status" value="2"/>
</dbReference>
<sequence length="706" mass="78614">MNGLASLPLRTEYRKGRDDIAKDFYLPCMSIADEYDRAVGFFNSAIYVLAWPSLKTFVSRQGKMRLICSPVMQADDIAAIESGYSQKQEAHNAEALREDIRYMLSTPYLHKPAVVLATLIALEVIDVRIAFMSSGSQHRRLFHDKLGIFHDGFSNTISFKGSMNETWSGLSADGNLESVDVFLSWEHAREAARVKENEEYFESLWRNECDGVTVRKIPDIAHSELVAASDPQRWPEMVDQICQEIEAAQKFEARQTAGSKTLRPHQSAALSSWEARGRRGILEHATGSGKTFTAISAIRDALGKGEVPLVLVPSELLLLQWDREIRDALSDLEPQILRCGAGNTKWRDNLLGPWTRPGSDTVRIVLATMQTASMPEFRSAVRQGAHLFLVADEVHRIGSSNNLQLLILETGPRLGLSATPRRAGDEEGTRKTLEYFEGIVPPPFTLQDAIKSGALTPYFYHVHTVRLTAVEQETWDEITKRIKRLCAQAASNKENNSGSEQQIKYLLIQRSRVLKQANGKVAIAASILQNQYRPGDRWLVYCDDLSQLGEVQGALNSLGLNSMQYHSSMEGDKEQTVRLFEANGGIIVSIRCLDEGVDIPSVTHALILASSKNPREYVQRRGRVLRRFLGKSVANIHDVLVLPSISEEASAGEDPRVNIVAGEIARSLEFGRSAMNPAAITDLERIALTFSNDYKALLGEGYEDEE</sequence>
<dbReference type="PROSITE" id="PS51194">
    <property type="entry name" value="HELICASE_CTER"/>
    <property type="match status" value="1"/>
</dbReference>
<dbReference type="GO" id="GO:0004386">
    <property type="term" value="F:helicase activity"/>
    <property type="evidence" value="ECO:0007669"/>
    <property type="project" value="UniProtKB-KW"/>
</dbReference>